<sequence length="600" mass="60614">MDGRTSFFGRPAHPSEETLPSPSPSQAYTPFLTPPSLVLPATMPVLPMGPPCGVAEPSLPPRRPGSSPSEQPLLLSQVLLPHTLLHSAAGGGGGMLGTSALPLPPGSHSGCGGHRGGSVGGGGHPCVGVTDPCVDDGCGMCRGCASGMRCGGPPGGAGRGDDAACTAVGVFGGDIDGIDYDLLFPAEPHEPFCLPPTTLFPGVTTLRPGEPLLQPPPPPPPPPLPLTMHSPAGRPPPSLPLAVRPPAGRPPPPLPPPPPPRASRPAALRPPPPGPSGRPPASPVPDPTGPPARPQDTSAQMRRLRRKQMQRHGGKASKAPPPPSLRTAGVTSSAASFGRSSSIDSPLCVDMLSLGTHSAGGNGRAAPTDRSSASARPADDTAGGRSAPQPRGRAVSGAAAAAAVAAAAATATVATAASAAMTATADAGSSASSSPLAPLGASPPHPLRAFMHRTREEVVAHFLARSGDTADSDGGVGGTKAALADALAAYVVAIPPGGLIPPVAEDRPWRMKRRRLAASLTAIEKKELRALRNRERSMLLRTAAKRRLLALQAAAAGLVDDNVGLENMLAVLLAVDTGAKLRARQHIGRRGLAQLQYVLV</sequence>
<evidence type="ECO:0000313" key="1">
    <source>
        <dbReference type="EMBL" id="KAK1862694.1"/>
    </source>
</evidence>
<dbReference type="Proteomes" id="UP000798662">
    <property type="component" value="Chromosome 1"/>
</dbReference>
<reference evidence="1" key="1">
    <citation type="submission" date="2019-11" db="EMBL/GenBank/DDBJ databases">
        <title>Nori genome reveals adaptations in red seaweeds to the harsh intertidal environment.</title>
        <authorList>
            <person name="Wang D."/>
            <person name="Mao Y."/>
        </authorList>
    </citation>
    <scope>NUCLEOTIDE SEQUENCE</scope>
    <source>
        <tissue evidence="1">Gametophyte</tissue>
    </source>
</reference>
<protein>
    <submittedName>
        <fullName evidence="1">Uncharacterized protein</fullName>
    </submittedName>
</protein>
<name>A0ACC3BXP3_PYRYE</name>
<gene>
    <name evidence="1" type="ORF">I4F81_005262</name>
</gene>
<organism evidence="1 2">
    <name type="scientific">Pyropia yezoensis</name>
    <name type="common">Susabi-nori</name>
    <name type="synonym">Porphyra yezoensis</name>
    <dbReference type="NCBI Taxonomy" id="2788"/>
    <lineage>
        <taxon>Eukaryota</taxon>
        <taxon>Rhodophyta</taxon>
        <taxon>Bangiophyceae</taxon>
        <taxon>Bangiales</taxon>
        <taxon>Bangiaceae</taxon>
        <taxon>Pyropia</taxon>
    </lineage>
</organism>
<comment type="caution">
    <text evidence="1">The sequence shown here is derived from an EMBL/GenBank/DDBJ whole genome shotgun (WGS) entry which is preliminary data.</text>
</comment>
<keyword evidence="2" id="KW-1185">Reference proteome</keyword>
<accession>A0ACC3BXP3</accession>
<proteinExistence type="predicted"/>
<evidence type="ECO:0000313" key="2">
    <source>
        <dbReference type="Proteomes" id="UP000798662"/>
    </source>
</evidence>
<dbReference type="EMBL" id="CM020618">
    <property type="protein sequence ID" value="KAK1862694.1"/>
    <property type="molecule type" value="Genomic_DNA"/>
</dbReference>